<evidence type="ECO:0000313" key="4">
    <source>
        <dbReference type="Proteomes" id="UP000000653"/>
    </source>
</evidence>
<dbReference type="BioCyc" id="PAER208963:G1G74-3053-MONOMER"/>
<dbReference type="InterPro" id="IPR037017">
    <property type="entry name" value="Anthrax_toxin_edema_cen_sf"/>
</dbReference>
<dbReference type="EMBL" id="CP000438">
    <property type="protein sequence ID" value="ABJ15697.1"/>
    <property type="molecule type" value="Genomic_DNA"/>
</dbReference>
<evidence type="ECO:0000313" key="3">
    <source>
        <dbReference type="EMBL" id="ABJ15697.1"/>
    </source>
</evidence>
<gene>
    <name evidence="3" type="primary">exoY</name>
    <name evidence="3" type="ordered locus">PA14_36345</name>
</gene>
<dbReference type="Pfam" id="PF03497">
    <property type="entry name" value="Anthrax_toxA"/>
    <property type="match status" value="1"/>
</dbReference>
<dbReference type="SMR" id="A0A0H2ZM07"/>
<feature type="region of interest" description="Disordered" evidence="1">
    <location>
        <begin position="1"/>
        <end position="21"/>
    </location>
</feature>
<evidence type="ECO:0000259" key="2">
    <source>
        <dbReference type="Pfam" id="PF03497"/>
    </source>
</evidence>
<accession>A0A0H2ZM07</accession>
<proteinExistence type="predicted"/>
<dbReference type="GO" id="GO:0008294">
    <property type="term" value="F:calcium- and calmodulin-responsive adenylate cyclase activity"/>
    <property type="evidence" value="ECO:0007669"/>
    <property type="project" value="InterPro"/>
</dbReference>
<dbReference type="GO" id="GO:0005576">
    <property type="term" value="C:extracellular region"/>
    <property type="evidence" value="ECO:0007669"/>
    <property type="project" value="InterPro"/>
</dbReference>
<evidence type="ECO:0000256" key="1">
    <source>
        <dbReference type="SAM" id="MobiDB-lite"/>
    </source>
</evidence>
<dbReference type="Proteomes" id="UP000000653">
    <property type="component" value="Chromosome"/>
</dbReference>
<dbReference type="InterPro" id="IPR035099">
    <property type="entry name" value="Anthrax_toxin_C-terminal"/>
</dbReference>
<sequence>MRIDGHRQVVSNATAQPGPLLRPADMQARALQDLFDAQGVGVPVEHALRMQAVARQTNTVFGIRPVERIVTTLIEEGFPTKGFSVKGKSSNWGPQAGFICVDQHLSKRENRDTAEIRKLNLAVAKGMDGGAYTQTDLRISQQRLAELVRNFGLVADGVGPVRLLTAQGPSGKRYEFEARQEPDGLYRISRLGRSEAVQVLASPACGLAMTADYDLFLVAPSIEAHGNGGLDARRNTAVRYTPLGAKDPLSEDGFYGREDMARGNITPRTRQLVDALNDCLGRGEHREMFHHSDDAGNPGSHMGDNFPATFYLPRAMEHRLGEESVRFDEVCVVADRKSFSLLVECIKGNGYHFTAHPDWNVPLRPSFQEALDFSNVRSDARRSLAKPAFPGGMGILPPVQGLPLAGICWAARGS</sequence>
<dbReference type="AlphaFoldDB" id="A0A0H2ZM07"/>
<dbReference type="Gene3D" id="3.90.1760.10">
    <property type="entry name" value="Anthrax toxin, edema factor, central domain"/>
    <property type="match status" value="1"/>
</dbReference>
<name>A0A0H2ZM07_PSEAB</name>
<dbReference type="Gene3D" id="3.30.70.1720">
    <property type="match status" value="1"/>
</dbReference>
<protein>
    <submittedName>
        <fullName evidence="3">Adenylate cyclase ExoY</fullName>
    </submittedName>
</protein>
<reference evidence="3 4" key="1">
    <citation type="journal article" date="2006" name="Genome Biol.">
        <title>Genomic analysis reveals that Pseudomonas aeruginosa virulence is combinatorial.</title>
        <authorList>
            <person name="Lee D.G."/>
            <person name="Urbach J.M."/>
            <person name="Wu G."/>
            <person name="Liberati N.T."/>
            <person name="Feinbaum R.L."/>
            <person name="Miyata S."/>
            <person name="Diggins L.T."/>
            <person name="He J."/>
            <person name="Saucier M."/>
            <person name="Deziel E."/>
            <person name="Friedman L."/>
            <person name="Li L."/>
            <person name="Grills G."/>
            <person name="Montgomery K."/>
            <person name="Kucherlapati R."/>
            <person name="Rahme L.G."/>
            <person name="Ausubel F.M."/>
        </authorList>
    </citation>
    <scope>NUCLEOTIDE SEQUENCE [LARGE SCALE GENOMIC DNA]</scope>
    <source>
        <strain evidence="3 4">UCBPP-PA14</strain>
    </source>
</reference>
<dbReference type="KEGG" id="pau:PA14_36345"/>
<organism evidence="3 4">
    <name type="scientific">Pseudomonas aeruginosa (strain UCBPP-PA14)</name>
    <dbReference type="NCBI Taxonomy" id="208963"/>
    <lineage>
        <taxon>Bacteria</taxon>
        <taxon>Pseudomonadati</taxon>
        <taxon>Pseudomonadota</taxon>
        <taxon>Gammaproteobacteria</taxon>
        <taxon>Pseudomonadales</taxon>
        <taxon>Pseudomonadaceae</taxon>
        <taxon>Pseudomonas</taxon>
    </lineage>
</organism>
<dbReference type="HOGENOM" id="CLU_684556_0_0_6"/>
<dbReference type="InterPro" id="IPR005165">
    <property type="entry name" value="Anthrax_toxin_edema_cen"/>
</dbReference>
<feature type="domain" description="Anthrax toxin edema factor central" evidence="2">
    <location>
        <begin position="40"/>
        <end position="204"/>
    </location>
</feature>
<dbReference type="SUPFAM" id="SSF81298">
    <property type="entry name" value="Adenylylcyclase toxin (the edema factor)"/>
    <property type="match status" value="1"/>
</dbReference>